<dbReference type="InterPro" id="IPR043502">
    <property type="entry name" value="DNA/RNA_pol_sf"/>
</dbReference>
<accession>A0AAW8NME2</accession>
<reference evidence="3 5" key="1">
    <citation type="journal article" date="2022" name="bioRxiv">
        <title>Prophages regulate Shewanella fidelis 3313 motility and biofilm formation: implications for gut colonization dynamics in Ciona robusta.</title>
        <authorList>
            <person name="Natarajan O."/>
            <person name="Gibboney S.L."/>
            <person name="Young M.N."/>
            <person name="Lim S.J."/>
            <person name="Pluta N."/>
            <person name="Atkinson C.G."/>
            <person name="Leigh B.A."/>
            <person name="Liberti A."/>
            <person name="Kees E.D."/>
            <person name="Breitbart M."/>
            <person name="Gralnick J.A."/>
            <person name="Dishaw L.J."/>
        </authorList>
    </citation>
    <scope>NUCLEOTIDE SEQUENCE [LARGE SCALE GENOMIC DNA]</scope>
    <source>
        <strain evidence="3 5">JG4066</strain>
    </source>
</reference>
<protein>
    <submittedName>
        <fullName evidence="2">Reverse transcriptase domain-containing protein</fullName>
    </submittedName>
</protein>
<proteinExistence type="predicted"/>
<dbReference type="EMBL" id="JAPMLE010000001">
    <property type="protein sequence ID" value="MDR8523470.1"/>
    <property type="molecule type" value="Genomic_DNA"/>
</dbReference>
<keyword evidence="5" id="KW-1185">Reference proteome</keyword>
<keyword evidence="2" id="KW-0808">Transferase</keyword>
<evidence type="ECO:0000259" key="1">
    <source>
        <dbReference type="PROSITE" id="PS50878"/>
    </source>
</evidence>
<keyword evidence="2" id="KW-0548">Nucleotidyltransferase</keyword>
<sequence>MHSPLSWTEKYQIKSGKWIYVPTIQAKFNGRVIIEKVKSEWTPPDFYYHLQKGGHVKALKEHTKNNYFTSLDLSDFFGSMSRTRLTRALKSLFEYDEARTIAKSSTVPHWKENAHSHSIPYGFSQSPILASICLEKSTLGIALNECHLDNNLTITVYMDDIILSSTHEFYLNGWLDYIKEAATKSKLSLNLKKSNPVANKIQVFNIELSHKKLQVNNKRFEEFKKVYTESLSEHQRYGISGYISTVNSMQLLELSNL</sequence>
<dbReference type="InterPro" id="IPR000477">
    <property type="entry name" value="RT_dom"/>
</dbReference>
<gene>
    <name evidence="2" type="ORF">OS133_07170</name>
    <name evidence="3" type="ORF">OS134_11120</name>
</gene>
<reference evidence="2" key="2">
    <citation type="submission" date="2022-11" db="EMBL/GenBank/DDBJ databases">
        <title>Prophages regulate Shewanella fidelis motility and biofilm formation: implications for gut colonization dynamics in Ciona robusta.</title>
        <authorList>
            <person name="Natarajan O."/>
            <person name="Gibboney S.L."/>
            <person name="Young M.N."/>
            <person name="Lim S.J."/>
            <person name="Pluta N."/>
            <person name="Atkinson C.G.F."/>
            <person name="Leigh B.A."/>
            <person name="Liberti A."/>
            <person name="Kees E."/>
            <person name="Breitbart M."/>
            <person name="Gralnick J."/>
            <person name="Dishaw L.J."/>
        </authorList>
    </citation>
    <scope>NUCLEOTIDE SEQUENCE</scope>
    <source>
        <strain evidence="2">3313</strain>
    </source>
</reference>
<organism evidence="2 4">
    <name type="scientific">Shewanella fidelis</name>
    <dbReference type="NCBI Taxonomy" id="173509"/>
    <lineage>
        <taxon>Bacteria</taxon>
        <taxon>Pseudomonadati</taxon>
        <taxon>Pseudomonadota</taxon>
        <taxon>Gammaproteobacteria</taxon>
        <taxon>Alteromonadales</taxon>
        <taxon>Shewanellaceae</taxon>
        <taxon>Shewanella</taxon>
    </lineage>
</organism>
<dbReference type="Proteomes" id="UP001259340">
    <property type="component" value="Unassembled WGS sequence"/>
</dbReference>
<dbReference type="SUPFAM" id="SSF56672">
    <property type="entry name" value="DNA/RNA polymerases"/>
    <property type="match status" value="1"/>
</dbReference>
<dbReference type="PROSITE" id="PS50878">
    <property type="entry name" value="RT_POL"/>
    <property type="match status" value="1"/>
</dbReference>
<name>A0AAW8NME2_9GAMM</name>
<dbReference type="InterPro" id="IPR043128">
    <property type="entry name" value="Rev_trsase/Diguanyl_cyclase"/>
</dbReference>
<dbReference type="Proteomes" id="UP001271263">
    <property type="component" value="Unassembled WGS sequence"/>
</dbReference>
<dbReference type="EMBL" id="JAPMLD010000003">
    <property type="protein sequence ID" value="MDW4824609.1"/>
    <property type="molecule type" value="Genomic_DNA"/>
</dbReference>
<dbReference type="Pfam" id="PF00078">
    <property type="entry name" value="RVT_1"/>
    <property type="match status" value="1"/>
</dbReference>
<dbReference type="AlphaFoldDB" id="A0AAW8NME2"/>
<evidence type="ECO:0000313" key="5">
    <source>
        <dbReference type="Proteomes" id="UP001271263"/>
    </source>
</evidence>
<evidence type="ECO:0000313" key="2">
    <source>
        <dbReference type="EMBL" id="MDR8523470.1"/>
    </source>
</evidence>
<evidence type="ECO:0000313" key="4">
    <source>
        <dbReference type="Proteomes" id="UP001259340"/>
    </source>
</evidence>
<dbReference type="RefSeq" id="WP_310654435.1">
    <property type="nucleotide sequence ID" value="NZ_JAPMLA010000009.1"/>
</dbReference>
<dbReference type="Gene3D" id="3.30.70.270">
    <property type="match status" value="1"/>
</dbReference>
<comment type="caution">
    <text evidence="2">The sequence shown here is derived from an EMBL/GenBank/DDBJ whole genome shotgun (WGS) entry which is preliminary data.</text>
</comment>
<dbReference type="GO" id="GO:0003964">
    <property type="term" value="F:RNA-directed DNA polymerase activity"/>
    <property type="evidence" value="ECO:0007669"/>
    <property type="project" value="UniProtKB-KW"/>
</dbReference>
<evidence type="ECO:0000313" key="3">
    <source>
        <dbReference type="EMBL" id="MDW4824609.1"/>
    </source>
</evidence>
<feature type="domain" description="Reverse transcriptase" evidence="1">
    <location>
        <begin position="1"/>
        <end position="208"/>
    </location>
</feature>
<keyword evidence="2" id="KW-0695">RNA-directed DNA polymerase</keyword>